<evidence type="ECO:0000256" key="1">
    <source>
        <dbReference type="SAM" id="SignalP"/>
    </source>
</evidence>
<reference evidence="2" key="2">
    <citation type="journal article" date="2015" name="Fish Shellfish Immunol.">
        <title>Early steps in the European eel (Anguilla anguilla)-Vibrio vulnificus interaction in the gills: Role of the RtxA13 toxin.</title>
        <authorList>
            <person name="Callol A."/>
            <person name="Pajuelo D."/>
            <person name="Ebbesson L."/>
            <person name="Teles M."/>
            <person name="MacKenzie S."/>
            <person name="Amaro C."/>
        </authorList>
    </citation>
    <scope>NUCLEOTIDE SEQUENCE</scope>
</reference>
<keyword evidence="1" id="KW-0732">Signal</keyword>
<evidence type="ECO:0000313" key="2">
    <source>
        <dbReference type="EMBL" id="JAH44350.1"/>
    </source>
</evidence>
<organism evidence="2">
    <name type="scientific">Anguilla anguilla</name>
    <name type="common">European freshwater eel</name>
    <name type="synonym">Muraena anguilla</name>
    <dbReference type="NCBI Taxonomy" id="7936"/>
    <lineage>
        <taxon>Eukaryota</taxon>
        <taxon>Metazoa</taxon>
        <taxon>Chordata</taxon>
        <taxon>Craniata</taxon>
        <taxon>Vertebrata</taxon>
        <taxon>Euteleostomi</taxon>
        <taxon>Actinopterygii</taxon>
        <taxon>Neopterygii</taxon>
        <taxon>Teleostei</taxon>
        <taxon>Anguilliformes</taxon>
        <taxon>Anguillidae</taxon>
        <taxon>Anguilla</taxon>
    </lineage>
</organism>
<accession>A0A0E9SUN8</accession>
<feature type="chain" id="PRO_5002432580" evidence="1">
    <location>
        <begin position="20"/>
        <end position="43"/>
    </location>
</feature>
<sequence>MCSLHFAIHILLHYSHVLLNVPHITGTHLSVFLGDVLSYCYRI</sequence>
<name>A0A0E9SUN8_ANGAN</name>
<proteinExistence type="predicted"/>
<protein>
    <submittedName>
        <fullName evidence="2">Uncharacterized protein</fullName>
    </submittedName>
</protein>
<dbReference type="AlphaFoldDB" id="A0A0E9SUN8"/>
<reference evidence="2" key="1">
    <citation type="submission" date="2014-11" db="EMBL/GenBank/DDBJ databases">
        <authorList>
            <person name="Amaro Gonzalez C."/>
        </authorList>
    </citation>
    <scope>NUCLEOTIDE SEQUENCE</scope>
</reference>
<dbReference type="EMBL" id="GBXM01064227">
    <property type="protein sequence ID" value="JAH44350.1"/>
    <property type="molecule type" value="Transcribed_RNA"/>
</dbReference>
<feature type="signal peptide" evidence="1">
    <location>
        <begin position="1"/>
        <end position="19"/>
    </location>
</feature>